<evidence type="ECO:0000256" key="11">
    <source>
        <dbReference type="ARBA" id="ARBA00067907"/>
    </source>
</evidence>
<feature type="coiled-coil region" evidence="13">
    <location>
        <begin position="209"/>
        <end position="243"/>
    </location>
</feature>
<dbReference type="Pfam" id="PF14608">
    <property type="entry name" value="zf-CCCH_2"/>
    <property type="match status" value="2"/>
</dbReference>
<dbReference type="Pfam" id="PF00642">
    <property type="entry name" value="zf-CCCH"/>
    <property type="match status" value="1"/>
</dbReference>
<comment type="caution">
    <text evidence="15">The sequence shown here is derived from an EMBL/GenBank/DDBJ whole genome shotgun (WGS) entry which is preliminary data.</text>
</comment>
<dbReference type="GO" id="GO:0008270">
    <property type="term" value="F:zinc ion binding"/>
    <property type="evidence" value="ECO:0007669"/>
    <property type="project" value="UniProtKB-KW"/>
</dbReference>
<feature type="zinc finger region" description="C3H1-type" evidence="12">
    <location>
        <begin position="26"/>
        <end position="53"/>
    </location>
</feature>
<keyword evidence="2" id="KW-0488">Methylation</keyword>
<comment type="subcellular location">
    <subcellularLocation>
        <location evidence="1">Nucleus</location>
    </subcellularLocation>
</comment>
<dbReference type="SMART" id="SM00356">
    <property type="entry name" value="ZnF_C3H1"/>
    <property type="match status" value="3"/>
</dbReference>
<dbReference type="FunFam" id="3.30.1370.210:FF:000003">
    <property type="entry name" value="Zinc finger CCCH domain-containing protein 10"/>
    <property type="match status" value="1"/>
</dbReference>
<evidence type="ECO:0000256" key="13">
    <source>
        <dbReference type="SAM" id="Coils"/>
    </source>
</evidence>
<keyword evidence="7" id="KW-0694">RNA-binding</keyword>
<evidence type="ECO:0000256" key="3">
    <source>
        <dbReference type="ARBA" id="ARBA00022723"/>
    </source>
</evidence>
<dbReference type="InterPro" id="IPR000571">
    <property type="entry name" value="Znf_CCCH"/>
</dbReference>
<feature type="domain" description="C3H1-type" evidence="14">
    <location>
        <begin position="67"/>
        <end position="88"/>
    </location>
</feature>
<evidence type="ECO:0000256" key="6">
    <source>
        <dbReference type="ARBA" id="ARBA00022833"/>
    </source>
</evidence>
<evidence type="ECO:0000256" key="12">
    <source>
        <dbReference type="PROSITE-ProRule" id="PRU00723"/>
    </source>
</evidence>
<dbReference type="GO" id="GO:0005634">
    <property type="term" value="C:nucleus"/>
    <property type="evidence" value="ECO:0007669"/>
    <property type="project" value="UniProtKB-SubCell"/>
</dbReference>
<keyword evidence="8 13" id="KW-0175">Coiled coil</keyword>
<gene>
    <name evidence="15" type="ORF">CHS0354_019744</name>
</gene>
<evidence type="ECO:0000256" key="1">
    <source>
        <dbReference type="ARBA" id="ARBA00004123"/>
    </source>
</evidence>
<dbReference type="PANTHER" id="PTHR12675:SF6">
    <property type="entry name" value="ZINC FINGER CCCH DOMAIN-CONTAINING PROTEIN 10"/>
    <property type="match status" value="1"/>
</dbReference>
<reference evidence="15" key="1">
    <citation type="journal article" date="2021" name="Genome Biol. Evol.">
        <title>A High-Quality Reference Genome for a Parasitic Bivalve with Doubly Uniparental Inheritance (Bivalvia: Unionida).</title>
        <authorList>
            <person name="Smith C.H."/>
        </authorList>
    </citation>
    <scope>NUCLEOTIDE SEQUENCE</scope>
    <source>
        <strain evidence="15">CHS0354</strain>
    </source>
</reference>
<feature type="zinc finger region" description="C3H1-type" evidence="12">
    <location>
        <begin position="67"/>
        <end position="88"/>
    </location>
</feature>
<dbReference type="GO" id="GO:0003723">
    <property type="term" value="F:RNA binding"/>
    <property type="evidence" value="ECO:0007669"/>
    <property type="project" value="UniProtKB-KW"/>
</dbReference>
<evidence type="ECO:0000259" key="14">
    <source>
        <dbReference type="PROSITE" id="PS50103"/>
    </source>
</evidence>
<sequence>MLLFNEKMSDNSESGSEDAKYEIENGKSDDICRDFLRNVCKRGKRCRYRHPNTNEAKELGRRHDYTFCHDFQNTGCRRANCKFLHCTREEEEYYKQAGQLPVRLQQAAAMGVGVTPSELPILKGDIPVCKDYLKGDCRRGGKCKFRHVSASDYEFQMRKSDSRVGKFDSFRDGFDRFDRYDYDHEHGAKRRRIDRDFETRYSSSLPLSYQLLEDENLMLRRKVEELKKQVADLTATNEVLLEQNARYRVCKSNAMHSLQNPPSMQSGPLNHLNASLAQQIALNSELVSQQAAIQQRIVRELAPQAQCSLAAGVSMNPSNIVPVSLSQTVSLQPPVTLQPPVSHSQSIPQNLVAPSGSLVSYPIVTQSMRNPATGPTSSMSH</sequence>
<keyword evidence="6 12" id="KW-0862">Zinc</keyword>
<evidence type="ECO:0000256" key="9">
    <source>
        <dbReference type="ARBA" id="ARBA00023242"/>
    </source>
</evidence>
<proteinExistence type="predicted"/>
<dbReference type="Gene3D" id="3.30.1370.210">
    <property type="match status" value="2"/>
</dbReference>
<comment type="function">
    <text evidence="10">Specific regulator of miRNA biogenesis. Binds, via the C3H1-type zinc finger domains, to the binding motif 5'-GCAGCGC-3' on microRNA pri-MIR143 and negatively regulates the processing to mature microRNA.</text>
</comment>
<keyword evidence="5 12" id="KW-0863">Zinc-finger</keyword>
<reference evidence="15" key="2">
    <citation type="journal article" date="2021" name="Genome Biol. Evol.">
        <title>Developing a high-quality reference genome for a parasitic bivalve with doubly uniparental inheritance (Bivalvia: Unionida).</title>
        <authorList>
            <person name="Smith C.H."/>
        </authorList>
    </citation>
    <scope>NUCLEOTIDE SEQUENCE</scope>
    <source>
        <strain evidence="15">CHS0354</strain>
        <tissue evidence="15">Mantle</tissue>
    </source>
</reference>
<dbReference type="EMBL" id="JAEAOA010001201">
    <property type="protein sequence ID" value="KAK3587865.1"/>
    <property type="molecule type" value="Genomic_DNA"/>
</dbReference>
<organism evidence="15 16">
    <name type="scientific">Potamilus streckersoni</name>
    <dbReference type="NCBI Taxonomy" id="2493646"/>
    <lineage>
        <taxon>Eukaryota</taxon>
        <taxon>Metazoa</taxon>
        <taxon>Spiralia</taxon>
        <taxon>Lophotrochozoa</taxon>
        <taxon>Mollusca</taxon>
        <taxon>Bivalvia</taxon>
        <taxon>Autobranchia</taxon>
        <taxon>Heteroconchia</taxon>
        <taxon>Palaeoheterodonta</taxon>
        <taxon>Unionida</taxon>
        <taxon>Unionoidea</taxon>
        <taxon>Unionidae</taxon>
        <taxon>Ambleminae</taxon>
        <taxon>Lampsilini</taxon>
        <taxon>Potamilus</taxon>
    </lineage>
</organism>
<reference evidence="15" key="3">
    <citation type="submission" date="2023-05" db="EMBL/GenBank/DDBJ databases">
        <authorList>
            <person name="Smith C.H."/>
        </authorList>
    </citation>
    <scope>NUCLEOTIDE SEQUENCE</scope>
    <source>
        <strain evidence="15">CHS0354</strain>
        <tissue evidence="15">Mantle</tissue>
    </source>
</reference>
<evidence type="ECO:0000256" key="2">
    <source>
        <dbReference type="ARBA" id="ARBA00022481"/>
    </source>
</evidence>
<dbReference type="PANTHER" id="PTHR12675">
    <property type="entry name" value="MUSCLEBLIND-LIKE PROTEIN"/>
    <property type="match status" value="1"/>
</dbReference>
<evidence type="ECO:0000313" key="16">
    <source>
        <dbReference type="Proteomes" id="UP001195483"/>
    </source>
</evidence>
<name>A0AAE0VSY3_9BIVA</name>
<feature type="domain" description="C3H1-type" evidence="14">
    <location>
        <begin position="26"/>
        <end position="53"/>
    </location>
</feature>
<dbReference type="GO" id="GO:0043484">
    <property type="term" value="P:regulation of RNA splicing"/>
    <property type="evidence" value="ECO:0007669"/>
    <property type="project" value="TreeGrafter"/>
</dbReference>
<protein>
    <recommendedName>
        <fullName evidence="11">Zinc finger CCCH domain-containing protein 10</fullName>
    </recommendedName>
</protein>
<evidence type="ECO:0000256" key="7">
    <source>
        <dbReference type="ARBA" id="ARBA00022884"/>
    </source>
</evidence>
<feature type="zinc finger region" description="C3H1-type" evidence="12">
    <location>
        <begin position="123"/>
        <end position="150"/>
    </location>
</feature>
<keyword evidence="9" id="KW-0539">Nucleus</keyword>
<evidence type="ECO:0000256" key="4">
    <source>
        <dbReference type="ARBA" id="ARBA00022737"/>
    </source>
</evidence>
<evidence type="ECO:0000256" key="5">
    <source>
        <dbReference type="ARBA" id="ARBA00022771"/>
    </source>
</evidence>
<evidence type="ECO:0000313" key="15">
    <source>
        <dbReference type="EMBL" id="KAK3587865.1"/>
    </source>
</evidence>
<accession>A0AAE0VSY3</accession>
<dbReference type="Proteomes" id="UP001195483">
    <property type="component" value="Unassembled WGS sequence"/>
</dbReference>
<evidence type="ECO:0000256" key="10">
    <source>
        <dbReference type="ARBA" id="ARBA00053589"/>
    </source>
</evidence>
<keyword evidence="4" id="KW-0677">Repeat</keyword>
<feature type="domain" description="C3H1-type" evidence="14">
    <location>
        <begin position="123"/>
        <end position="150"/>
    </location>
</feature>
<dbReference type="AlphaFoldDB" id="A0AAE0VSY3"/>
<evidence type="ECO:0000256" key="8">
    <source>
        <dbReference type="ARBA" id="ARBA00023054"/>
    </source>
</evidence>
<keyword evidence="16" id="KW-1185">Reference proteome</keyword>
<dbReference type="PROSITE" id="PS50103">
    <property type="entry name" value="ZF_C3H1"/>
    <property type="match status" value="3"/>
</dbReference>
<keyword evidence="3 12" id="KW-0479">Metal-binding</keyword>